<organism evidence="1 2">
    <name type="scientific">Solanum commersonii</name>
    <name type="common">Commerson's wild potato</name>
    <name type="synonym">Commerson's nightshade</name>
    <dbReference type="NCBI Taxonomy" id="4109"/>
    <lineage>
        <taxon>Eukaryota</taxon>
        <taxon>Viridiplantae</taxon>
        <taxon>Streptophyta</taxon>
        <taxon>Embryophyta</taxon>
        <taxon>Tracheophyta</taxon>
        <taxon>Spermatophyta</taxon>
        <taxon>Magnoliopsida</taxon>
        <taxon>eudicotyledons</taxon>
        <taxon>Gunneridae</taxon>
        <taxon>Pentapetalae</taxon>
        <taxon>asterids</taxon>
        <taxon>lamiids</taxon>
        <taxon>Solanales</taxon>
        <taxon>Solanaceae</taxon>
        <taxon>Solanoideae</taxon>
        <taxon>Solaneae</taxon>
        <taxon>Solanum</taxon>
    </lineage>
</organism>
<sequence>MKAAVEVFIPTSEERPRFGRGASRVRSDNLLRFLEPFYCLMDSVIDDSFSRPVPATEMQQRHLFFLSYYACIFICRH</sequence>
<gene>
    <name evidence="1" type="ORF">H5410_010775</name>
</gene>
<proteinExistence type="predicted"/>
<name>A0A9J6ALN3_SOLCO</name>
<accession>A0A9J6ALN3</accession>
<evidence type="ECO:0000313" key="2">
    <source>
        <dbReference type="Proteomes" id="UP000824120"/>
    </source>
</evidence>
<dbReference type="AlphaFoldDB" id="A0A9J6ALN3"/>
<reference evidence="1 2" key="1">
    <citation type="submission" date="2020-09" db="EMBL/GenBank/DDBJ databases">
        <title>De no assembly of potato wild relative species, Solanum commersonii.</title>
        <authorList>
            <person name="Cho K."/>
        </authorList>
    </citation>
    <scope>NUCLEOTIDE SEQUENCE [LARGE SCALE GENOMIC DNA]</scope>
    <source>
        <strain evidence="1">LZ3.2</strain>
        <tissue evidence="1">Leaf</tissue>
    </source>
</reference>
<dbReference type="Proteomes" id="UP000824120">
    <property type="component" value="Chromosome 2"/>
</dbReference>
<comment type="caution">
    <text evidence="1">The sequence shown here is derived from an EMBL/GenBank/DDBJ whole genome shotgun (WGS) entry which is preliminary data.</text>
</comment>
<protein>
    <submittedName>
        <fullName evidence="1">Uncharacterized protein</fullName>
    </submittedName>
</protein>
<dbReference type="EMBL" id="JACXVP010000002">
    <property type="protein sequence ID" value="KAG5625557.1"/>
    <property type="molecule type" value="Genomic_DNA"/>
</dbReference>
<keyword evidence="2" id="KW-1185">Reference proteome</keyword>
<evidence type="ECO:0000313" key="1">
    <source>
        <dbReference type="EMBL" id="KAG5625557.1"/>
    </source>
</evidence>